<name>A0A895Y679_9ACTN</name>
<dbReference type="GO" id="GO:0005980">
    <property type="term" value="P:glycogen catabolic process"/>
    <property type="evidence" value="ECO:0007669"/>
    <property type="project" value="InterPro"/>
</dbReference>
<accession>A0A895Y679</accession>
<organism evidence="3 4">
    <name type="scientific">Natronosporangium hydrolyticum</name>
    <dbReference type="NCBI Taxonomy" id="2811111"/>
    <lineage>
        <taxon>Bacteria</taxon>
        <taxon>Bacillati</taxon>
        <taxon>Actinomycetota</taxon>
        <taxon>Actinomycetes</taxon>
        <taxon>Micromonosporales</taxon>
        <taxon>Micromonosporaceae</taxon>
        <taxon>Natronosporangium</taxon>
    </lineage>
</organism>
<evidence type="ECO:0000313" key="4">
    <source>
        <dbReference type="Proteomes" id="UP000662857"/>
    </source>
</evidence>
<dbReference type="InterPro" id="IPR032790">
    <property type="entry name" value="GDE_C"/>
</dbReference>
<dbReference type="KEGG" id="nhy:JQS43_16560"/>
<dbReference type="PANTHER" id="PTHR10569">
    <property type="entry name" value="GLYCOGEN DEBRANCHING ENZYME"/>
    <property type="match status" value="1"/>
</dbReference>
<dbReference type="Pfam" id="PF06202">
    <property type="entry name" value="GDE_C"/>
    <property type="match status" value="1"/>
</dbReference>
<dbReference type="Gene3D" id="1.50.10.10">
    <property type="match status" value="1"/>
</dbReference>
<dbReference type="InterPro" id="IPR010401">
    <property type="entry name" value="AGL/Gdb1"/>
</dbReference>
<dbReference type="RefSeq" id="WP_239675314.1">
    <property type="nucleotide sequence ID" value="NZ_CP070499.1"/>
</dbReference>
<feature type="domain" description="Glycogen debranching enzyme C-terminal" evidence="1">
    <location>
        <begin position="276"/>
        <end position="624"/>
    </location>
</feature>
<feature type="domain" description="Glycogen debranching enzyme bacterial and archaeal type N-terminal" evidence="2">
    <location>
        <begin position="20"/>
        <end position="230"/>
    </location>
</feature>
<protein>
    <submittedName>
        <fullName evidence="3">Glycogen debranching enzyme family protein</fullName>
    </submittedName>
</protein>
<dbReference type="InterPro" id="IPR012341">
    <property type="entry name" value="6hp_glycosidase-like_sf"/>
</dbReference>
<dbReference type="PANTHER" id="PTHR10569:SF2">
    <property type="entry name" value="GLYCOGEN DEBRANCHING ENZYME"/>
    <property type="match status" value="1"/>
</dbReference>
<dbReference type="GO" id="GO:0004134">
    <property type="term" value="F:4-alpha-glucanotransferase activity"/>
    <property type="evidence" value="ECO:0007669"/>
    <property type="project" value="InterPro"/>
</dbReference>
<evidence type="ECO:0000259" key="1">
    <source>
        <dbReference type="Pfam" id="PF06202"/>
    </source>
</evidence>
<dbReference type="EMBL" id="CP070499">
    <property type="protein sequence ID" value="QSB13234.1"/>
    <property type="molecule type" value="Genomic_DNA"/>
</dbReference>
<dbReference type="InterPro" id="IPR024742">
    <property type="entry name" value="Glycogen_debranch_N"/>
</dbReference>
<dbReference type="InterPro" id="IPR008928">
    <property type="entry name" value="6-hairpin_glycosidase_sf"/>
</dbReference>
<reference evidence="3" key="1">
    <citation type="submission" date="2021-02" db="EMBL/GenBank/DDBJ databases">
        <title>Natrosporangium hydrolyticum gen. nov., sp. nov, a haloalkaliphilic actinobacterium from a soda solonchak soil.</title>
        <authorList>
            <person name="Sorokin D.Y."/>
            <person name="Khijniak T.V."/>
            <person name="Zakharycheva A.P."/>
            <person name="Boueva O.V."/>
            <person name="Ariskina E.V."/>
            <person name="Hahnke R.L."/>
            <person name="Bunk B."/>
            <person name="Sproer C."/>
            <person name="Schumann P."/>
            <person name="Evtushenko L.I."/>
            <person name="Kublanov I.V."/>
        </authorList>
    </citation>
    <scope>NUCLEOTIDE SEQUENCE</scope>
    <source>
        <strain evidence="3">DSM 106523</strain>
    </source>
</reference>
<dbReference type="SUPFAM" id="SSF48208">
    <property type="entry name" value="Six-hairpin glycosidases"/>
    <property type="match status" value="1"/>
</dbReference>
<dbReference type="GO" id="GO:0004135">
    <property type="term" value="F:amylo-alpha-1,6-glucosidase activity"/>
    <property type="evidence" value="ECO:0007669"/>
    <property type="project" value="InterPro"/>
</dbReference>
<dbReference type="Pfam" id="PF12439">
    <property type="entry name" value="GDE_N"/>
    <property type="match status" value="1"/>
</dbReference>
<proteinExistence type="predicted"/>
<dbReference type="Proteomes" id="UP000662857">
    <property type="component" value="Chromosome"/>
</dbReference>
<keyword evidence="4" id="KW-1185">Reference proteome</keyword>
<evidence type="ECO:0000313" key="3">
    <source>
        <dbReference type="EMBL" id="QSB13234.1"/>
    </source>
</evidence>
<evidence type="ECO:0000259" key="2">
    <source>
        <dbReference type="Pfam" id="PF12439"/>
    </source>
</evidence>
<sequence length="638" mass="67555">MFQVRFGPQVCGDLDAGGQREWLLADGCGGYAMGTVSGLRTRRYHGLLVVAGDPPAQRRVALAALDPVLTLPGGGQVRLGCHEWASGAIAPAGHTLLSEFDLTDGLPRWRWRVGDVVYQRELANIPGRPYLAVVDRLLAGGPVAVAVQALGTWRDAHGERSADGPPPVMTATADGVVVEESYRLAGPGWRPTGVWWRDVHHREEAARGLAATEDLWFAGEFQAELTPGADLEIVAWAGDLAADLPPAADAVAAARRRHQQLAVGQDTLTAALRPAADTFVVTTPSGPDVIAGYPWFGAWSRDTMISYEGLFLATGRTDLGRELLTTYAATLSEGMLANTADTGSLTYNTADATLWFLHAVARHVAVTGDTDLAASLLPQLRAVVEAHQTGTRYGIRVDPADGLLTQGADGEALTWMDARIDGVPVTPRVGKAVELNALWVNAIGSLAALASAAGAGEEADSWHRLRQQTVAAFQRSFPTPTGDLADVAGEPARCRPNQLLAYSLPYAPLTPEPAQLQRVAARLLTPIGLRSLAPDEPGYLGRHRGGPAERDRAYHQGTVWPWLLGPYADAAARAGLSTEDLLAGFVAHLGEYGLGSVSETADGDPPHAGTGCPFQAWSVAEVLRLAHGRERPGGPRGS</sequence>
<dbReference type="AlphaFoldDB" id="A0A895Y679"/>
<gene>
    <name evidence="3" type="ORF">JQS43_16560</name>
</gene>